<dbReference type="InterPro" id="IPR039657">
    <property type="entry name" value="Dimethylallyltransferase"/>
</dbReference>
<dbReference type="SUPFAM" id="SSF52540">
    <property type="entry name" value="P-loop containing nucleoside triphosphate hydrolases"/>
    <property type="match status" value="1"/>
</dbReference>
<evidence type="ECO:0000256" key="2">
    <source>
        <dbReference type="ARBA" id="ARBA00003213"/>
    </source>
</evidence>
<feature type="site" description="Interaction with substrate tRNA" evidence="10">
    <location>
        <position position="144"/>
    </location>
</feature>
<comment type="caution">
    <text evidence="10">Lacks conserved residue(s) required for the propagation of feature annotation.</text>
</comment>
<evidence type="ECO:0000256" key="11">
    <source>
        <dbReference type="RuleBase" id="RU003783"/>
    </source>
</evidence>
<dbReference type="Pfam" id="PF01715">
    <property type="entry name" value="IPPT"/>
    <property type="match status" value="1"/>
</dbReference>
<feature type="binding site" evidence="10">
    <location>
        <begin position="30"/>
        <end position="37"/>
    </location>
    <ligand>
        <name>ATP</name>
        <dbReference type="ChEBI" id="CHEBI:30616"/>
    </ligand>
</feature>
<comment type="similarity">
    <text evidence="3 10 13">Belongs to the IPP transferase family.</text>
</comment>
<keyword evidence="5 10" id="KW-0819">tRNA processing</keyword>
<evidence type="ECO:0000256" key="3">
    <source>
        <dbReference type="ARBA" id="ARBA00005842"/>
    </source>
</evidence>
<keyword evidence="6 10" id="KW-0547">Nucleotide-binding</keyword>
<reference evidence="14" key="1">
    <citation type="journal article" date="2012" name="Science">
        <title>Fermentation, hydrogen, and sulfur metabolism in multiple uncultivated bacterial phyla.</title>
        <authorList>
            <person name="Wrighton K.C."/>
            <person name="Thomas B.C."/>
            <person name="Sharon I."/>
            <person name="Miller C.S."/>
            <person name="Castelle C.J."/>
            <person name="VerBerkmoes N.C."/>
            <person name="Wilkins M.J."/>
            <person name="Hettich R.L."/>
            <person name="Lipton M.S."/>
            <person name="Williams K.H."/>
            <person name="Long P.E."/>
            <person name="Banfield J.F."/>
        </authorList>
    </citation>
    <scope>NUCLEOTIDE SEQUENCE [LARGE SCALE GENOMIC DNA]</scope>
</reference>
<feature type="binding site" evidence="10">
    <location>
        <begin position="32"/>
        <end position="37"/>
    </location>
    <ligand>
        <name>substrate</name>
    </ligand>
</feature>
<protein>
    <recommendedName>
        <fullName evidence="10">tRNA dimethylallyltransferase</fullName>
        <ecNumber evidence="10">2.5.1.75</ecNumber>
    </recommendedName>
    <alternativeName>
        <fullName evidence="10">Dimethylallyl diphosphate:tRNA dimethylallyltransferase</fullName>
        <shortName evidence="10">DMAPP:tRNA dimethylallyltransferase</shortName>
        <shortName evidence="10">DMATase</shortName>
    </alternativeName>
    <alternativeName>
        <fullName evidence="10">Isopentenyl-diphosphate:tRNA isopentenyltransferase</fullName>
        <shortName evidence="10">IPP transferase</shortName>
        <shortName evidence="10">IPPT</shortName>
        <shortName evidence="10">IPTase</shortName>
    </alternativeName>
</protein>
<comment type="caution">
    <text evidence="14">The sequence shown here is derived from an EMBL/GenBank/DDBJ whole genome shotgun (WGS) entry which is preliminary data.</text>
</comment>
<evidence type="ECO:0000313" key="14">
    <source>
        <dbReference type="EMBL" id="EKD25100.1"/>
    </source>
</evidence>
<comment type="catalytic activity">
    <reaction evidence="9 10 11">
        <text>adenosine(37) in tRNA + dimethylallyl diphosphate = N(6)-dimethylallyladenosine(37) in tRNA + diphosphate</text>
        <dbReference type="Rhea" id="RHEA:26482"/>
        <dbReference type="Rhea" id="RHEA-COMP:10162"/>
        <dbReference type="Rhea" id="RHEA-COMP:10375"/>
        <dbReference type="ChEBI" id="CHEBI:33019"/>
        <dbReference type="ChEBI" id="CHEBI:57623"/>
        <dbReference type="ChEBI" id="CHEBI:74411"/>
        <dbReference type="ChEBI" id="CHEBI:74415"/>
        <dbReference type="EC" id="2.5.1.75"/>
    </reaction>
</comment>
<dbReference type="EC" id="2.5.1.75" evidence="10"/>
<evidence type="ECO:0000256" key="7">
    <source>
        <dbReference type="ARBA" id="ARBA00022840"/>
    </source>
</evidence>
<dbReference type="HAMAP" id="MF_00185">
    <property type="entry name" value="IPP_trans"/>
    <property type="match status" value="1"/>
</dbReference>
<sequence length="324" mass="38489">MEIEDIVQEAKQEIEAFRSKHPDGVVVIRWATATGKSKLSILLSKYFDEEVISADSRQIFRYMNIGTDKVPDDILQQIPHHEINIVNPDETYTSGQRKNDTYRIISEIHARKKIPMIVGGTWLYIDTVYKNFSMPDIPPDMALRDELFAKEEQTPGILHQELAKLDPEEAMKLHPKSTRYIVRALEIYYKSGQTKTDTFVSQPPAWPLLMLGLRREKEDTNRRINARVREMLKWWLVEEVQWLLKQWYTKDLQSMQWIWYKEVVEFLEWTPQGRGRCTYNEMEDRIIIATHQLAKKQRSRFRRYIAEGIQAPRPNVTYKMWRLS</sequence>
<organism evidence="14">
    <name type="scientific">uncultured bacterium</name>
    <name type="common">gcode 4</name>
    <dbReference type="NCBI Taxonomy" id="1234023"/>
    <lineage>
        <taxon>Bacteria</taxon>
        <taxon>environmental samples</taxon>
    </lineage>
</organism>
<gene>
    <name evidence="10 14" type="primary">miaA</name>
    <name evidence="14" type="ORF">ACD_80C00118G0009</name>
</gene>
<accession>K1X4P4</accession>
<dbReference type="GO" id="GO:0006400">
    <property type="term" value="P:tRNA modification"/>
    <property type="evidence" value="ECO:0007669"/>
    <property type="project" value="TreeGrafter"/>
</dbReference>
<dbReference type="PANTHER" id="PTHR11088">
    <property type="entry name" value="TRNA DIMETHYLALLYLTRANSFERASE"/>
    <property type="match status" value="1"/>
</dbReference>
<dbReference type="EMBL" id="AMFJ01036125">
    <property type="protein sequence ID" value="EKD25100.1"/>
    <property type="molecule type" value="Genomic_DNA"/>
</dbReference>
<evidence type="ECO:0000256" key="13">
    <source>
        <dbReference type="RuleBase" id="RU003785"/>
    </source>
</evidence>
<name>K1X4P4_9BACT</name>
<dbReference type="Gene3D" id="1.10.20.140">
    <property type="match status" value="1"/>
</dbReference>
<evidence type="ECO:0000256" key="4">
    <source>
        <dbReference type="ARBA" id="ARBA00022679"/>
    </source>
</evidence>
<dbReference type="GO" id="GO:0052381">
    <property type="term" value="F:tRNA dimethylallyltransferase activity"/>
    <property type="evidence" value="ECO:0007669"/>
    <property type="project" value="UniProtKB-UniRule"/>
</dbReference>
<proteinExistence type="inferred from homology"/>
<dbReference type="InterPro" id="IPR027417">
    <property type="entry name" value="P-loop_NTPase"/>
</dbReference>
<keyword evidence="8 10" id="KW-0460">Magnesium</keyword>
<comment type="function">
    <text evidence="2 10 12">Catalyzes the transfer of a dimethylallyl group onto the adenine at position 37 in tRNAs that read codons beginning with uridine, leading to the formation of N6-(dimethylallyl)adenosine (i(6)A).</text>
</comment>
<evidence type="ECO:0000256" key="5">
    <source>
        <dbReference type="ARBA" id="ARBA00022694"/>
    </source>
</evidence>
<dbReference type="Gene3D" id="3.40.50.300">
    <property type="entry name" value="P-loop containing nucleotide triphosphate hydrolases"/>
    <property type="match status" value="1"/>
</dbReference>
<dbReference type="AlphaFoldDB" id="K1X4P4"/>
<evidence type="ECO:0000256" key="9">
    <source>
        <dbReference type="ARBA" id="ARBA00049563"/>
    </source>
</evidence>
<dbReference type="NCBIfam" id="TIGR00174">
    <property type="entry name" value="miaA"/>
    <property type="match status" value="1"/>
</dbReference>
<comment type="cofactor">
    <cofactor evidence="1 10">
        <name>Mg(2+)</name>
        <dbReference type="ChEBI" id="CHEBI:18420"/>
    </cofactor>
</comment>
<dbReference type="InterPro" id="IPR018022">
    <property type="entry name" value="IPT"/>
</dbReference>
<dbReference type="GO" id="GO:0005524">
    <property type="term" value="F:ATP binding"/>
    <property type="evidence" value="ECO:0007669"/>
    <property type="project" value="UniProtKB-UniRule"/>
</dbReference>
<keyword evidence="4 10" id="KW-0808">Transferase</keyword>
<evidence type="ECO:0000256" key="10">
    <source>
        <dbReference type="HAMAP-Rule" id="MF_00185"/>
    </source>
</evidence>
<comment type="subunit">
    <text evidence="10">Monomer.</text>
</comment>
<evidence type="ECO:0000256" key="12">
    <source>
        <dbReference type="RuleBase" id="RU003784"/>
    </source>
</evidence>
<evidence type="ECO:0000256" key="8">
    <source>
        <dbReference type="ARBA" id="ARBA00022842"/>
    </source>
</evidence>
<keyword evidence="7 10" id="KW-0067">ATP-binding</keyword>
<dbReference type="PANTHER" id="PTHR11088:SF60">
    <property type="entry name" value="TRNA DIMETHYLALLYLTRANSFERASE"/>
    <property type="match status" value="1"/>
</dbReference>
<evidence type="ECO:0000256" key="1">
    <source>
        <dbReference type="ARBA" id="ARBA00001946"/>
    </source>
</evidence>
<feature type="region of interest" description="Interaction with substrate tRNA" evidence="10">
    <location>
        <begin position="55"/>
        <end position="58"/>
    </location>
</feature>
<evidence type="ECO:0000256" key="6">
    <source>
        <dbReference type="ARBA" id="ARBA00022741"/>
    </source>
</evidence>
<feature type="site" description="Interaction with substrate tRNA" evidence="10">
    <location>
        <position position="121"/>
    </location>
</feature>